<protein>
    <recommendedName>
        <fullName evidence="2">Pseudouridine synthase RsuA/RluA-like domain-containing protein</fullName>
    </recommendedName>
</protein>
<dbReference type="InterPro" id="IPR020103">
    <property type="entry name" value="PsdUridine_synth_cat_dom_sf"/>
</dbReference>
<dbReference type="GO" id="GO:0003723">
    <property type="term" value="F:RNA binding"/>
    <property type="evidence" value="ECO:0007669"/>
    <property type="project" value="InterPro"/>
</dbReference>
<evidence type="ECO:0008006" key="2">
    <source>
        <dbReference type="Google" id="ProtNLM"/>
    </source>
</evidence>
<dbReference type="EMBL" id="BARU01016071">
    <property type="protein sequence ID" value="GAH58141.1"/>
    <property type="molecule type" value="Genomic_DNA"/>
</dbReference>
<dbReference type="AlphaFoldDB" id="X1GJP5"/>
<reference evidence="1" key="1">
    <citation type="journal article" date="2014" name="Front. Microbiol.">
        <title>High frequency of phylogenetically diverse reductive dehalogenase-homologous genes in deep subseafloor sedimentary metagenomes.</title>
        <authorList>
            <person name="Kawai M."/>
            <person name="Futagami T."/>
            <person name="Toyoda A."/>
            <person name="Takaki Y."/>
            <person name="Nishi S."/>
            <person name="Hori S."/>
            <person name="Arai W."/>
            <person name="Tsubouchi T."/>
            <person name="Morono Y."/>
            <person name="Uchiyama I."/>
            <person name="Ito T."/>
            <person name="Fujiyama A."/>
            <person name="Inagaki F."/>
            <person name="Takami H."/>
        </authorList>
    </citation>
    <scope>NUCLEOTIDE SEQUENCE</scope>
    <source>
        <strain evidence="1">Expedition CK06-06</strain>
    </source>
</reference>
<name>X1GJP5_9ZZZZ</name>
<accession>X1GJP5</accession>
<dbReference type="SUPFAM" id="SSF55120">
    <property type="entry name" value="Pseudouridine synthase"/>
    <property type="match status" value="1"/>
</dbReference>
<proteinExistence type="predicted"/>
<organism evidence="1">
    <name type="scientific">marine sediment metagenome</name>
    <dbReference type="NCBI Taxonomy" id="412755"/>
    <lineage>
        <taxon>unclassified sequences</taxon>
        <taxon>metagenomes</taxon>
        <taxon>ecological metagenomes</taxon>
    </lineage>
</organism>
<feature type="non-terminal residue" evidence="1">
    <location>
        <position position="1"/>
    </location>
</feature>
<dbReference type="GO" id="GO:0001522">
    <property type="term" value="P:pseudouridine synthesis"/>
    <property type="evidence" value="ECO:0007669"/>
    <property type="project" value="InterPro"/>
</dbReference>
<evidence type="ECO:0000313" key="1">
    <source>
        <dbReference type="EMBL" id="GAH58141.1"/>
    </source>
</evidence>
<dbReference type="Gene3D" id="3.30.2350.10">
    <property type="entry name" value="Pseudouridine synthase"/>
    <property type="match status" value="1"/>
</dbReference>
<gene>
    <name evidence="1" type="ORF">S03H2_27110</name>
</gene>
<feature type="non-terminal residue" evidence="1">
    <location>
        <position position="54"/>
    </location>
</feature>
<sequence>SPEAIDLDILFEDQNVLVINKPQGMVVHPGCGNYSGTLVNAVLHYCSRLKEKFA</sequence>
<comment type="caution">
    <text evidence="1">The sequence shown here is derived from an EMBL/GenBank/DDBJ whole genome shotgun (WGS) entry which is preliminary data.</text>
</comment>
<dbReference type="GO" id="GO:0009982">
    <property type="term" value="F:pseudouridine synthase activity"/>
    <property type="evidence" value="ECO:0007669"/>
    <property type="project" value="InterPro"/>
</dbReference>